<proteinExistence type="predicted"/>
<organism evidence="1 2">
    <name type="scientific">Paraburkholderia caballeronis</name>
    <dbReference type="NCBI Taxonomy" id="416943"/>
    <lineage>
        <taxon>Bacteria</taxon>
        <taxon>Pseudomonadati</taxon>
        <taxon>Pseudomonadota</taxon>
        <taxon>Betaproteobacteria</taxon>
        <taxon>Burkholderiales</taxon>
        <taxon>Burkholderiaceae</taxon>
        <taxon>Paraburkholderia</taxon>
    </lineage>
</organism>
<sequence>MERLALGRPAPINSGAPVSADWKEGFAVLPGFGDAAHYFTRDVPRVCSFDGMLTLITPVTTACGHERFEFRTARLMEPGAFLTCRHCAAARGAKR</sequence>
<accession>A0A1H7TXX7</accession>
<name>A0A1H7TXX7_9BURK</name>
<dbReference type="RefSeq" id="WP_167627032.1">
    <property type="nucleotide sequence ID" value="NZ_FNSR01000001.1"/>
</dbReference>
<dbReference type="AlphaFoldDB" id="A0A1H7TXX7"/>
<dbReference type="EMBL" id="FOAJ01000017">
    <property type="protein sequence ID" value="SEL89690.1"/>
    <property type="molecule type" value="Genomic_DNA"/>
</dbReference>
<dbReference type="Proteomes" id="UP000199120">
    <property type="component" value="Unassembled WGS sequence"/>
</dbReference>
<evidence type="ECO:0000313" key="2">
    <source>
        <dbReference type="Proteomes" id="UP000199120"/>
    </source>
</evidence>
<reference evidence="2" key="1">
    <citation type="submission" date="2016-10" db="EMBL/GenBank/DDBJ databases">
        <authorList>
            <person name="Varghese N."/>
            <person name="Submissions S."/>
        </authorList>
    </citation>
    <scope>NUCLEOTIDE SEQUENCE [LARGE SCALE GENOMIC DNA]</scope>
    <source>
        <strain evidence="2">LMG 26416</strain>
    </source>
</reference>
<dbReference type="STRING" id="416943.SAMN05445871_2430"/>
<protein>
    <submittedName>
        <fullName evidence="1">Uncharacterized protein</fullName>
    </submittedName>
</protein>
<gene>
    <name evidence="1" type="ORF">SAMN05192542_11720</name>
</gene>
<keyword evidence="2" id="KW-1185">Reference proteome</keyword>
<evidence type="ECO:0000313" key="1">
    <source>
        <dbReference type="EMBL" id="SEL89690.1"/>
    </source>
</evidence>